<proteinExistence type="predicted"/>
<protein>
    <submittedName>
        <fullName evidence="1">Uncharacterized protein</fullName>
    </submittedName>
</protein>
<dbReference type="RefSeq" id="WP_358214285.1">
    <property type="nucleotide sequence ID" value="NZ_JBHSFS010000002.1"/>
</dbReference>
<dbReference type="EMBL" id="JBHSFS010000002">
    <property type="protein sequence ID" value="MFC4512581.1"/>
    <property type="molecule type" value="Genomic_DNA"/>
</dbReference>
<name>A0ABV9BEV7_9ACTN</name>
<reference evidence="2" key="1">
    <citation type="journal article" date="2019" name="Int. J. Syst. Evol. Microbiol.">
        <title>The Global Catalogue of Microorganisms (GCM) 10K type strain sequencing project: providing services to taxonomists for standard genome sequencing and annotation.</title>
        <authorList>
            <consortium name="The Broad Institute Genomics Platform"/>
            <consortium name="The Broad Institute Genome Sequencing Center for Infectious Disease"/>
            <person name="Wu L."/>
            <person name="Ma J."/>
        </authorList>
    </citation>
    <scope>NUCLEOTIDE SEQUENCE [LARGE SCALE GENOMIC DNA]</scope>
    <source>
        <strain evidence="2">CECT 8064</strain>
    </source>
</reference>
<gene>
    <name evidence="1" type="ORF">ACFPEN_06500</name>
</gene>
<sequence>MTTDPTHFEHCLVHEGHWCSCGTWADCLTADDQPRQEQQPENS</sequence>
<comment type="caution">
    <text evidence="1">The sequence shown here is derived from an EMBL/GenBank/DDBJ whole genome shotgun (WGS) entry which is preliminary data.</text>
</comment>
<evidence type="ECO:0000313" key="1">
    <source>
        <dbReference type="EMBL" id="MFC4512581.1"/>
    </source>
</evidence>
<keyword evidence="2" id="KW-1185">Reference proteome</keyword>
<evidence type="ECO:0000313" key="2">
    <source>
        <dbReference type="Proteomes" id="UP001595990"/>
    </source>
</evidence>
<dbReference type="Proteomes" id="UP001595990">
    <property type="component" value="Unassembled WGS sequence"/>
</dbReference>
<accession>A0ABV9BEV7</accession>
<organism evidence="1 2">
    <name type="scientific">Streptomyces ehimensis</name>
    <dbReference type="NCBI Taxonomy" id="68195"/>
    <lineage>
        <taxon>Bacteria</taxon>
        <taxon>Bacillati</taxon>
        <taxon>Actinomycetota</taxon>
        <taxon>Actinomycetes</taxon>
        <taxon>Kitasatosporales</taxon>
        <taxon>Streptomycetaceae</taxon>
        <taxon>Streptomyces</taxon>
    </lineage>
</organism>